<organism evidence="1 2">
    <name type="scientific">Roseibium aggregatum</name>
    <dbReference type="NCBI Taxonomy" id="187304"/>
    <lineage>
        <taxon>Bacteria</taxon>
        <taxon>Pseudomonadati</taxon>
        <taxon>Pseudomonadota</taxon>
        <taxon>Alphaproteobacteria</taxon>
        <taxon>Hyphomicrobiales</taxon>
        <taxon>Stappiaceae</taxon>
        <taxon>Roseibium</taxon>
    </lineage>
</organism>
<dbReference type="AlphaFoldDB" id="A0A926NW98"/>
<sequence>MDIQTLRNATAATEDDRIAALSEIVRATPALMRILGAINDLGLPDAWLVSGGVYQTVWNALTGRPPDFGIKDYDIIYFDGSDLSYEAEDRIIRNMNAALPDLADNLEVRNQARVHLWYEKRFGRPYFPLSCAIESLTTYAAKTHAVAVRLREGDTIDVRAPFGLSPIFAMRLVPNPLTDNRPTYEEKAKRMAALWPELEVVDWDAS</sequence>
<dbReference type="Proteomes" id="UP000598467">
    <property type="component" value="Unassembled WGS sequence"/>
</dbReference>
<dbReference type="RefSeq" id="WP_190289500.1">
    <property type="nucleotide sequence ID" value="NZ_JABFCZ010000001.1"/>
</dbReference>
<protein>
    <submittedName>
        <fullName evidence="1">Nucleotidyltransferase family protein</fullName>
    </submittedName>
</protein>
<dbReference type="InterPro" id="IPR009267">
    <property type="entry name" value="NTP_transf_6"/>
</dbReference>
<dbReference type="PANTHER" id="PTHR39166:SF1">
    <property type="entry name" value="BLL1166 PROTEIN"/>
    <property type="match status" value="1"/>
</dbReference>
<dbReference type="Pfam" id="PF06042">
    <property type="entry name" value="NTP_transf_6"/>
    <property type="match status" value="1"/>
</dbReference>
<dbReference type="EMBL" id="JABFCZ010000001">
    <property type="protein sequence ID" value="MBD1544835.1"/>
    <property type="molecule type" value="Genomic_DNA"/>
</dbReference>
<comment type="caution">
    <text evidence="1">The sequence shown here is derived from an EMBL/GenBank/DDBJ whole genome shotgun (WGS) entry which is preliminary data.</text>
</comment>
<proteinExistence type="predicted"/>
<evidence type="ECO:0000313" key="2">
    <source>
        <dbReference type="Proteomes" id="UP000598467"/>
    </source>
</evidence>
<accession>A0A926NW98</accession>
<name>A0A926NW98_9HYPH</name>
<gene>
    <name evidence="1" type="ORF">HK439_01045</name>
</gene>
<dbReference type="PANTHER" id="PTHR39166">
    <property type="entry name" value="BLL1166 PROTEIN"/>
    <property type="match status" value="1"/>
</dbReference>
<reference evidence="1" key="1">
    <citation type="submission" date="2020-05" db="EMBL/GenBank/DDBJ databases">
        <title>Identification of trans-AT polyketide cluster in two marine bacteria, producers of a novel glutaramide-containing polyketide sesbanimide D and analogs.</title>
        <authorList>
            <person name="Kacar D."/>
            <person name="Rodriguez P."/>
            <person name="Canedo L."/>
            <person name="Gonzalez E."/>
            <person name="Galan B."/>
            <person name="De La Calle F."/>
            <person name="Garcia J.L."/>
        </authorList>
    </citation>
    <scope>NUCLEOTIDE SEQUENCE</scope>
    <source>
        <strain evidence="1">PHM038</strain>
    </source>
</reference>
<evidence type="ECO:0000313" key="1">
    <source>
        <dbReference type="EMBL" id="MBD1544835.1"/>
    </source>
</evidence>